<reference evidence="9" key="1">
    <citation type="journal article" date="2019" name="Int. J. Syst. Evol. Microbiol.">
        <title>The Global Catalogue of Microorganisms (GCM) 10K type strain sequencing project: providing services to taxonomists for standard genome sequencing and annotation.</title>
        <authorList>
            <consortium name="The Broad Institute Genomics Platform"/>
            <consortium name="The Broad Institute Genome Sequencing Center for Infectious Disease"/>
            <person name="Wu L."/>
            <person name="Ma J."/>
        </authorList>
    </citation>
    <scope>NUCLEOTIDE SEQUENCE [LARGE SCALE GENOMIC DNA]</scope>
    <source>
        <strain evidence="9">KCTC 3950</strain>
    </source>
</reference>
<keyword evidence="9" id="KW-1185">Reference proteome</keyword>
<dbReference type="Pfam" id="PF00590">
    <property type="entry name" value="TP_methylase"/>
    <property type="match status" value="1"/>
</dbReference>
<dbReference type="InterPro" id="IPR018063">
    <property type="entry name" value="SAM_MeTrfase_RsmI_CS"/>
</dbReference>
<organism evidence="8 9">
    <name type="scientific">Paenibacillus gansuensis</name>
    <dbReference type="NCBI Taxonomy" id="306542"/>
    <lineage>
        <taxon>Bacteria</taxon>
        <taxon>Bacillati</taxon>
        <taxon>Bacillota</taxon>
        <taxon>Bacilli</taxon>
        <taxon>Bacillales</taxon>
        <taxon>Paenibacillaceae</taxon>
        <taxon>Paenibacillus</taxon>
    </lineage>
</organism>
<dbReference type="GO" id="GO:0008168">
    <property type="term" value="F:methyltransferase activity"/>
    <property type="evidence" value="ECO:0007669"/>
    <property type="project" value="UniProtKB-KW"/>
</dbReference>
<keyword evidence="5 6" id="KW-0949">S-adenosyl-L-methionine</keyword>
<dbReference type="PIRSF" id="PIRSF005917">
    <property type="entry name" value="MTase_YraL"/>
    <property type="match status" value="1"/>
</dbReference>
<dbReference type="PANTHER" id="PTHR46111:SF1">
    <property type="entry name" value="RIBOSOMAL RNA SMALL SUBUNIT METHYLTRANSFERASE I"/>
    <property type="match status" value="1"/>
</dbReference>
<evidence type="ECO:0000313" key="8">
    <source>
        <dbReference type="EMBL" id="MFD2611566.1"/>
    </source>
</evidence>
<comment type="function">
    <text evidence="6">Catalyzes the 2'-O-methylation of the ribose of cytidine 1402 (C1402) in 16S rRNA.</text>
</comment>
<comment type="catalytic activity">
    <reaction evidence="6">
        <text>cytidine(1402) in 16S rRNA + S-adenosyl-L-methionine = 2'-O-methylcytidine(1402) in 16S rRNA + S-adenosyl-L-homocysteine + H(+)</text>
        <dbReference type="Rhea" id="RHEA:42924"/>
        <dbReference type="Rhea" id="RHEA-COMP:10285"/>
        <dbReference type="Rhea" id="RHEA-COMP:10286"/>
        <dbReference type="ChEBI" id="CHEBI:15378"/>
        <dbReference type="ChEBI" id="CHEBI:57856"/>
        <dbReference type="ChEBI" id="CHEBI:59789"/>
        <dbReference type="ChEBI" id="CHEBI:74495"/>
        <dbReference type="ChEBI" id="CHEBI:82748"/>
        <dbReference type="EC" id="2.1.1.198"/>
    </reaction>
</comment>
<proteinExistence type="inferred from homology"/>
<accession>A0ABW5P9I1</accession>
<keyword evidence="3 6" id="KW-0489">Methyltransferase</keyword>
<evidence type="ECO:0000256" key="2">
    <source>
        <dbReference type="ARBA" id="ARBA00022552"/>
    </source>
</evidence>
<evidence type="ECO:0000256" key="3">
    <source>
        <dbReference type="ARBA" id="ARBA00022603"/>
    </source>
</evidence>
<dbReference type="Proteomes" id="UP001597541">
    <property type="component" value="Unassembled WGS sequence"/>
</dbReference>
<dbReference type="NCBIfam" id="TIGR00096">
    <property type="entry name" value="16S rRNA (cytidine(1402)-2'-O)-methyltransferase"/>
    <property type="match status" value="1"/>
</dbReference>
<dbReference type="HAMAP" id="MF_01877">
    <property type="entry name" value="16SrRNA_methyltr_I"/>
    <property type="match status" value="1"/>
</dbReference>
<feature type="domain" description="Tetrapyrrole methylase" evidence="7">
    <location>
        <begin position="16"/>
        <end position="214"/>
    </location>
</feature>
<keyword evidence="2 6" id="KW-0698">rRNA processing</keyword>
<sequence>MTINIQKSFQQQERGTLYLVATPIGNLEDITFRAVKTLKEADLVAAEDTRQTRKLLTHFEISTRLVSYHEHNKQASGPELVRLMEEGQTVALVSDAGMPAISDPGSELAALAIEHGIPVVPIPGANAALSALIMSGLPTDRFHFVGFLPRDRKAVQETLDEVKGLKATLLFYESPHRVAKTLEAMAGKLGDRRVALVRELTKRYEEAVRGTISECLAYLEEHPAQGEYCLVVEGSEGSGALQEEGEWWTELAPEEHVYYYERQQHSRKDSIKLAAMDRKIPKRELYNQLL</sequence>
<dbReference type="PROSITE" id="PS01296">
    <property type="entry name" value="RSMI"/>
    <property type="match status" value="1"/>
</dbReference>
<evidence type="ECO:0000256" key="6">
    <source>
        <dbReference type="HAMAP-Rule" id="MF_01877"/>
    </source>
</evidence>
<dbReference type="PANTHER" id="PTHR46111">
    <property type="entry name" value="RIBOSOMAL RNA SMALL SUBUNIT METHYLTRANSFERASE I"/>
    <property type="match status" value="1"/>
</dbReference>
<protein>
    <recommendedName>
        <fullName evidence="6">Ribosomal RNA small subunit methyltransferase I</fullName>
        <ecNumber evidence="6">2.1.1.198</ecNumber>
    </recommendedName>
    <alternativeName>
        <fullName evidence="6">16S rRNA 2'-O-ribose C1402 methyltransferase</fullName>
    </alternativeName>
    <alternativeName>
        <fullName evidence="6">rRNA (cytidine-2'-O-)-methyltransferase RsmI</fullName>
    </alternativeName>
</protein>
<dbReference type="InterPro" id="IPR014776">
    <property type="entry name" value="4pyrrole_Mease_sub2"/>
</dbReference>
<name>A0ABW5P9I1_9BACL</name>
<dbReference type="EC" id="2.1.1.198" evidence="6"/>
<dbReference type="GO" id="GO:0032259">
    <property type="term" value="P:methylation"/>
    <property type="evidence" value="ECO:0007669"/>
    <property type="project" value="UniProtKB-KW"/>
</dbReference>
<dbReference type="Gene3D" id="3.30.950.10">
    <property type="entry name" value="Methyltransferase, Cobalt-precorrin-4 Transmethylase, Domain 2"/>
    <property type="match status" value="1"/>
</dbReference>
<gene>
    <name evidence="6 8" type="primary">rsmI</name>
    <name evidence="8" type="ORF">ACFSUF_03915</name>
</gene>
<dbReference type="RefSeq" id="WP_377600357.1">
    <property type="nucleotide sequence ID" value="NZ_JBHUME010000003.1"/>
</dbReference>
<keyword evidence="1 6" id="KW-0963">Cytoplasm</keyword>
<evidence type="ECO:0000256" key="5">
    <source>
        <dbReference type="ARBA" id="ARBA00022691"/>
    </source>
</evidence>
<evidence type="ECO:0000256" key="1">
    <source>
        <dbReference type="ARBA" id="ARBA00022490"/>
    </source>
</evidence>
<dbReference type="InterPro" id="IPR014777">
    <property type="entry name" value="4pyrrole_Mease_sub1"/>
</dbReference>
<comment type="caution">
    <text evidence="8">The sequence shown here is derived from an EMBL/GenBank/DDBJ whole genome shotgun (WGS) entry which is preliminary data.</text>
</comment>
<dbReference type="InterPro" id="IPR000878">
    <property type="entry name" value="4pyrrol_Mease"/>
</dbReference>
<comment type="subcellular location">
    <subcellularLocation>
        <location evidence="6">Cytoplasm</location>
    </subcellularLocation>
</comment>
<dbReference type="Gene3D" id="3.40.1010.10">
    <property type="entry name" value="Cobalt-precorrin-4 Transmethylase, Domain 1"/>
    <property type="match status" value="1"/>
</dbReference>
<dbReference type="EMBL" id="JBHUME010000003">
    <property type="protein sequence ID" value="MFD2611566.1"/>
    <property type="molecule type" value="Genomic_DNA"/>
</dbReference>
<dbReference type="CDD" id="cd11648">
    <property type="entry name" value="RsmI"/>
    <property type="match status" value="1"/>
</dbReference>
<evidence type="ECO:0000313" key="9">
    <source>
        <dbReference type="Proteomes" id="UP001597541"/>
    </source>
</evidence>
<evidence type="ECO:0000256" key="4">
    <source>
        <dbReference type="ARBA" id="ARBA00022679"/>
    </source>
</evidence>
<dbReference type="SUPFAM" id="SSF53790">
    <property type="entry name" value="Tetrapyrrole methylase"/>
    <property type="match status" value="1"/>
</dbReference>
<evidence type="ECO:0000259" key="7">
    <source>
        <dbReference type="Pfam" id="PF00590"/>
    </source>
</evidence>
<comment type="similarity">
    <text evidence="6">Belongs to the methyltransferase superfamily. RsmI family.</text>
</comment>
<keyword evidence="4 6" id="KW-0808">Transferase</keyword>
<dbReference type="InterPro" id="IPR008189">
    <property type="entry name" value="rRNA_ssu_MeTfrase_I"/>
</dbReference>
<dbReference type="InterPro" id="IPR035996">
    <property type="entry name" value="4pyrrol_Methylase_sf"/>
</dbReference>